<reference evidence="2 3" key="1">
    <citation type="journal article" date="2024" name="Nat. Commun.">
        <title>Phylogenomics reveals the evolutionary origins of lichenization in chlorophyte algae.</title>
        <authorList>
            <person name="Puginier C."/>
            <person name="Libourel C."/>
            <person name="Otte J."/>
            <person name="Skaloud P."/>
            <person name="Haon M."/>
            <person name="Grisel S."/>
            <person name="Petersen M."/>
            <person name="Berrin J.G."/>
            <person name="Delaux P.M."/>
            <person name="Dal Grande F."/>
            <person name="Keller J."/>
        </authorList>
    </citation>
    <scope>NUCLEOTIDE SEQUENCE [LARGE SCALE GENOMIC DNA]</scope>
    <source>
        <strain evidence="2 3">SAG 2043</strain>
    </source>
</reference>
<dbReference type="Proteomes" id="UP001489004">
    <property type="component" value="Unassembled WGS sequence"/>
</dbReference>
<organism evidence="2 3">
    <name type="scientific">[Myrmecia] bisecta</name>
    <dbReference type="NCBI Taxonomy" id="41462"/>
    <lineage>
        <taxon>Eukaryota</taxon>
        <taxon>Viridiplantae</taxon>
        <taxon>Chlorophyta</taxon>
        <taxon>core chlorophytes</taxon>
        <taxon>Trebouxiophyceae</taxon>
        <taxon>Trebouxiales</taxon>
        <taxon>Trebouxiaceae</taxon>
        <taxon>Myrmecia</taxon>
    </lineage>
</organism>
<protein>
    <submittedName>
        <fullName evidence="2">Uncharacterized protein</fullName>
    </submittedName>
</protein>
<dbReference type="InterPro" id="IPR037734">
    <property type="entry name" value="Thylakoid_lumenal_17.9"/>
</dbReference>
<keyword evidence="3" id="KW-1185">Reference proteome</keyword>
<dbReference type="Pfam" id="PF07386">
    <property type="entry name" value="DUF1499"/>
    <property type="match status" value="1"/>
</dbReference>
<sequence length="211" mass="22621">MPHSCTSSVSPSAAVVSRRKLLSVGLAASSVSLAFDQSPARAGNPYEEGKAPEYGPKNGRIRACPNSNPNCVSTASTSQLYGPAWRTSEPDASASAKVLEDAVLDVCPGGQLVAAQSLADGEYRAFSVPSLFGQDIVEFLIRQAAPSHRREPGDQNGLLVTYRSSAGSVKYIWPLQAAVSDFGAQRKRLKQIRQNLGWRLVGCEFVECYED</sequence>
<accession>A0AAW1NZX4</accession>
<evidence type="ECO:0000313" key="2">
    <source>
        <dbReference type="EMBL" id="KAK9803575.1"/>
    </source>
</evidence>
<evidence type="ECO:0000256" key="1">
    <source>
        <dbReference type="SAM" id="MobiDB-lite"/>
    </source>
</evidence>
<dbReference type="PANTHER" id="PTHR36783">
    <property type="entry name" value="THYLAKOID LUMENAL 17.9 KDA PROTEIN, CHLOROPLASTIC"/>
    <property type="match status" value="1"/>
</dbReference>
<dbReference type="EMBL" id="JALJOR010000020">
    <property type="protein sequence ID" value="KAK9803575.1"/>
    <property type="molecule type" value="Genomic_DNA"/>
</dbReference>
<name>A0AAW1NZX4_9CHLO</name>
<dbReference type="AlphaFoldDB" id="A0AAW1NZX4"/>
<dbReference type="PANTHER" id="PTHR36783:SF2">
    <property type="entry name" value="THYLAKOID LUMENAL 17.9 KDA PROTEIN, CHLOROPLASTIC"/>
    <property type="match status" value="1"/>
</dbReference>
<feature type="region of interest" description="Disordered" evidence="1">
    <location>
        <begin position="38"/>
        <end position="58"/>
    </location>
</feature>
<gene>
    <name evidence="2" type="ORF">WJX72_001424</name>
</gene>
<proteinExistence type="predicted"/>
<comment type="caution">
    <text evidence="2">The sequence shown here is derived from an EMBL/GenBank/DDBJ whole genome shotgun (WGS) entry which is preliminary data.</text>
</comment>
<evidence type="ECO:0000313" key="3">
    <source>
        <dbReference type="Proteomes" id="UP001489004"/>
    </source>
</evidence>
<dbReference type="InterPro" id="IPR010865">
    <property type="entry name" value="DUF1499"/>
</dbReference>